<comment type="similarity">
    <text evidence="1">Belongs to the 'GDXG' lipolytic enzyme family.</text>
</comment>
<reference evidence="3" key="1">
    <citation type="submission" date="2022-02" db="EMBL/GenBank/DDBJ databases">
        <authorList>
            <person name="Henning P.M."/>
            <person name="McCubbin A.G."/>
            <person name="Shore J.S."/>
        </authorList>
    </citation>
    <scope>NUCLEOTIDE SEQUENCE</scope>
    <source>
        <strain evidence="3">F60SS</strain>
        <tissue evidence="3">Leaves</tissue>
    </source>
</reference>
<dbReference type="PANTHER" id="PTHR23024:SF434">
    <property type="entry name" value="ALPHA_BETA HYDROLASE FOLD-3 DOMAIN-CONTAINING PROTEIN"/>
    <property type="match status" value="1"/>
</dbReference>
<evidence type="ECO:0000259" key="2">
    <source>
        <dbReference type="Pfam" id="PF07859"/>
    </source>
</evidence>
<gene>
    <name evidence="3" type="ORF">Tsubulata_025093</name>
</gene>
<evidence type="ECO:0000313" key="4">
    <source>
        <dbReference type="Proteomes" id="UP001141552"/>
    </source>
</evidence>
<dbReference type="GO" id="GO:0052689">
    <property type="term" value="F:carboxylic ester hydrolase activity"/>
    <property type="evidence" value="ECO:0007669"/>
    <property type="project" value="TreeGrafter"/>
</dbReference>
<dbReference type="PANTHER" id="PTHR23024">
    <property type="entry name" value="ARYLACETAMIDE DEACETYLASE"/>
    <property type="match status" value="1"/>
</dbReference>
<dbReference type="OrthoDB" id="408631at2759"/>
<feature type="domain" description="Alpha/beta hydrolase fold-3" evidence="2">
    <location>
        <begin position="88"/>
        <end position="306"/>
    </location>
</feature>
<dbReference type="SUPFAM" id="SSF53474">
    <property type="entry name" value="alpha/beta-Hydrolases"/>
    <property type="match status" value="1"/>
</dbReference>
<proteinExistence type="inferred from homology"/>
<dbReference type="Proteomes" id="UP001141552">
    <property type="component" value="Unassembled WGS sequence"/>
</dbReference>
<name>A0A9Q0G9M2_9ROSI</name>
<dbReference type="Gene3D" id="3.40.50.1820">
    <property type="entry name" value="alpha/beta hydrolase"/>
    <property type="match status" value="1"/>
</dbReference>
<sequence>MSSSPPHLPLKARLLLAIHSFATQRASRSNYTVNRKLANLFDPKASPSSKPIKGVSSFDVSIDPSRKLWFRLYNPTSTANSATSLPLLIYFHGGGFCFLSANTKFIDGFCRRLAGQVPAVVASVNYRLAPEHRYPCQYEDGFDALKYIDKMSFQDYNCNVDLKRCFIAGDSAGGNLAHHVVVNAGACNEFERVKVVGFVAMQPFFGGEERTDSETRLDGVTNLPLERTDWMWKAFLPEGFDRNHQVVRVFGPNGVDISSVRFPPTLLFIGGFDPLQDWQRRYREWLEKSGKEVHVVEYPNAVHGFYTMPDIPESDLLFKEVKDFVKRQSSLERIL</sequence>
<reference evidence="3" key="2">
    <citation type="journal article" date="2023" name="Plants (Basel)">
        <title>Annotation of the Turnera subulata (Passifloraceae) Draft Genome Reveals the S-Locus Evolved after the Divergence of Turneroideae from Passifloroideae in a Stepwise Manner.</title>
        <authorList>
            <person name="Henning P.M."/>
            <person name="Roalson E.H."/>
            <person name="Mir W."/>
            <person name="McCubbin A.G."/>
            <person name="Shore J.S."/>
        </authorList>
    </citation>
    <scope>NUCLEOTIDE SEQUENCE</scope>
    <source>
        <strain evidence="3">F60SS</strain>
    </source>
</reference>
<keyword evidence="4" id="KW-1185">Reference proteome</keyword>
<evidence type="ECO:0000256" key="1">
    <source>
        <dbReference type="ARBA" id="ARBA00010515"/>
    </source>
</evidence>
<dbReference type="EMBL" id="JAKUCV010001497">
    <property type="protein sequence ID" value="KAJ4846153.1"/>
    <property type="molecule type" value="Genomic_DNA"/>
</dbReference>
<protein>
    <recommendedName>
        <fullName evidence="2">Alpha/beta hydrolase fold-3 domain-containing protein</fullName>
    </recommendedName>
</protein>
<dbReference type="GO" id="GO:0009860">
    <property type="term" value="P:pollen tube growth"/>
    <property type="evidence" value="ECO:0007669"/>
    <property type="project" value="TreeGrafter"/>
</dbReference>
<evidence type="ECO:0000313" key="3">
    <source>
        <dbReference type="EMBL" id="KAJ4846153.1"/>
    </source>
</evidence>
<dbReference type="AlphaFoldDB" id="A0A9Q0G9M2"/>
<accession>A0A9Q0G9M2</accession>
<dbReference type="InterPro" id="IPR013094">
    <property type="entry name" value="AB_hydrolase_3"/>
</dbReference>
<dbReference type="InterPro" id="IPR029058">
    <property type="entry name" value="AB_hydrolase_fold"/>
</dbReference>
<organism evidence="3 4">
    <name type="scientific">Turnera subulata</name>
    <dbReference type="NCBI Taxonomy" id="218843"/>
    <lineage>
        <taxon>Eukaryota</taxon>
        <taxon>Viridiplantae</taxon>
        <taxon>Streptophyta</taxon>
        <taxon>Embryophyta</taxon>
        <taxon>Tracheophyta</taxon>
        <taxon>Spermatophyta</taxon>
        <taxon>Magnoliopsida</taxon>
        <taxon>eudicotyledons</taxon>
        <taxon>Gunneridae</taxon>
        <taxon>Pentapetalae</taxon>
        <taxon>rosids</taxon>
        <taxon>fabids</taxon>
        <taxon>Malpighiales</taxon>
        <taxon>Passifloraceae</taxon>
        <taxon>Turnera</taxon>
    </lineage>
</organism>
<comment type="caution">
    <text evidence="3">The sequence shown here is derived from an EMBL/GenBank/DDBJ whole genome shotgun (WGS) entry which is preliminary data.</text>
</comment>
<dbReference type="InterPro" id="IPR050466">
    <property type="entry name" value="Carboxylest/Gibb_receptor"/>
</dbReference>
<dbReference type="Pfam" id="PF07859">
    <property type="entry name" value="Abhydrolase_3"/>
    <property type="match status" value="1"/>
</dbReference>